<feature type="non-terminal residue" evidence="14">
    <location>
        <position position="1759"/>
    </location>
</feature>
<dbReference type="Gene3D" id="1.10.287.1490">
    <property type="match status" value="1"/>
</dbReference>
<evidence type="ECO:0000256" key="1">
    <source>
        <dbReference type="ARBA" id="ARBA00004186"/>
    </source>
</evidence>
<evidence type="ECO:0000256" key="8">
    <source>
        <dbReference type="ARBA" id="ARBA00023212"/>
    </source>
</evidence>
<feature type="compositionally biased region" description="Basic residues" evidence="11">
    <location>
        <begin position="1749"/>
        <end position="1759"/>
    </location>
</feature>
<feature type="binding site" evidence="9">
    <location>
        <begin position="150"/>
        <end position="157"/>
    </location>
    <ligand>
        <name>ATP</name>
        <dbReference type="ChEBI" id="CHEBI:30616"/>
    </ligand>
</feature>
<keyword evidence="15" id="KW-1185">Reference proteome</keyword>
<feature type="transmembrane region" description="Helical" evidence="12">
    <location>
        <begin position="226"/>
        <end position="248"/>
    </location>
</feature>
<dbReference type="OrthoDB" id="123929at2759"/>
<dbReference type="PROSITE" id="PS50067">
    <property type="entry name" value="KINESIN_MOTOR_2"/>
    <property type="match status" value="1"/>
</dbReference>
<feature type="region of interest" description="Disordered" evidence="11">
    <location>
        <begin position="1596"/>
        <end position="1626"/>
    </location>
</feature>
<sequence length="1759" mass="203061">MELPSDNEQLIRPSYITSVELPQRTGLVSVEDIKADLSAEFSFVSSTSDTSQSKGHIQVCLRIRPFTSSERENELQDCVSLEDSTSIILKPPKNSLSRLSEKTAGQMIQKFTFSRVFGPETTQEEFFEGTMKQLVQDFLDGYNRLIFTYGSTNAGKTYTFQGTEDDVGILPRAMDMVFKSIQGKLYTAMDFKPHRCRDHIKLTKDQVREETAIKNSILRLTKENAAVIPIFAYFTGLILTCNILYLAGFEELLKDSEQSSTNMKNYMKFSVWVSFFEIYNECFYDLLIPISNDKKRKPLRLAQDIKGCSYVKDLQWVQISDSKEAFRLLKVGLKQQSIASTKLNTCSSRSHSIFTVKVLTIEDSGVPRVTRVNELLICDLAGSERNTKTRNEGDRLKESGNINTSLLILGKCINALKNCQQSKLQQHIPFRESKLTHFLQGFFNGKGKIYMIVNISQCASLYDETLNVLKFSAIAQKVLVMDASILPQDQSFGQKSAREASLINDNKMPVPRKRATILWDRTLEDVIEDDDDELEEEHNMSGEETVHNLEEKVVMGKEEYMVCARATSRMLLNLIEELKNKLITEKKNKLMLELKIREEVTQEFAQYFAEREMDFKECLSLERERLEENSERRLEIFKELVNSCTKNADEEKKLKDQPCKYDIGPGMHIGLEGIIDSLQNDVTDIKKQAEEAYQYIVSLGDPQEAVSWLEKELGKITTELTKTKEDLMNKTNELLQTEEKLTQKTKGELEKNSNKVIESSPLKDGEKTVLEVGRKRCFENKSPVEKEPPAKKGTISTITQQGTEYVNTDTSENYAEILALKERTETLEGQLAALEEQCRREKNKNEEFSGQITTLHLKLSASEERASGLSEELQQCRADYQEIVSELDKQKTINREQEEKIIQLNNEVESAKQNIIDKVSQIKTMQFKVDELCKCHLESYAMDVDLVNLKDSLDSLKEEPERAQMNPVCMQSQATRMADLRRDSSFQCSVESIWEECKNIIKVSSQKSQQIQELLKQVEDLKKGLDDTENYNNQLKVKLNEISNEDHQSVKEKDLINQLQEQINKKIQDFEKQAAEDHRIIARFEEEVTSYKGKIRELECLLEAFRAKDDSVTKLEEVLKEKESIILNLKINTVALQEKYANSDKKLQELSDREASLKEEVVQLTNSLENMKCSLQEKEKNEDEQIQSIELLRKDLSERAALVRSLKKDLQRKEEEYMDLKEKFSDAKKQIQQVQNEVCTMRSEEKSLRNTVNELQKIKEQLNEELGIKQRTILQLKKQLNKEKLEEISKQYEKTCQDLCAKEKIIEDMRMTLEEQEQTQIEQDQVLEANLEETNRLLSELEAWKQKYRALNNKSDSDCQQKMSKSEEQHQDQNEELIKLQKELKENEAKYQTDRKKWLEEKMELLSQVKEAESRCNREMRKFAEDRKHYVEQQAEIERLAAQLVEKDSNLQKWREERDKLVEALEVQLKILASKTTQKDKEIVELKQAALKDSGKELKQHLNHESLKSLAELPLPEGAQDKIDQSENKEVCLLYVRKDYSAIVLDSSEVSTESGKTSRFPKPEMEIQFTPLQPNKMEVKHQGSPLPVTVKMLKPRKKRKSEEMDEDFVSSENKKNAKPVMTNSPSTSNKKMVWFCSMSTAQLFRKRYSLRKQESTSSKKSAQKKDGTLQKIGDFFQSSPNIIHSTAKKLIVTISSPKSPEPESVQEKELKPKRAKRKLYSTNISSPIDIPPSSIITEQKDKESDHQIIKRRLRSKPAK</sequence>
<comment type="caution">
    <text evidence="14">The sequence shown here is derived from an EMBL/GenBank/DDBJ whole genome shotgun (WGS) entry which is preliminary data.</text>
</comment>
<evidence type="ECO:0000313" key="14">
    <source>
        <dbReference type="EMBL" id="NWW94304.1"/>
    </source>
</evidence>
<evidence type="ECO:0000256" key="12">
    <source>
        <dbReference type="SAM" id="Phobius"/>
    </source>
</evidence>
<evidence type="ECO:0000313" key="15">
    <source>
        <dbReference type="Proteomes" id="UP000570016"/>
    </source>
</evidence>
<feature type="region of interest" description="Disordered" evidence="11">
    <location>
        <begin position="1694"/>
        <end position="1759"/>
    </location>
</feature>
<dbReference type="GO" id="GO:0008017">
    <property type="term" value="F:microtubule binding"/>
    <property type="evidence" value="ECO:0007669"/>
    <property type="project" value="InterPro"/>
</dbReference>
<keyword evidence="8" id="KW-0206">Cytoskeleton</keyword>
<dbReference type="GO" id="GO:0005876">
    <property type="term" value="C:spindle microtubule"/>
    <property type="evidence" value="ECO:0007669"/>
    <property type="project" value="TreeGrafter"/>
</dbReference>
<dbReference type="SUPFAM" id="SSF52540">
    <property type="entry name" value="P-loop containing nucleoside triphosphate hydrolases"/>
    <property type="match status" value="1"/>
</dbReference>
<keyword evidence="7 9" id="KW-0505">Motor protein</keyword>
<keyword evidence="5 9" id="KW-0067">ATP-binding</keyword>
<dbReference type="GO" id="GO:0005524">
    <property type="term" value="F:ATP binding"/>
    <property type="evidence" value="ECO:0007669"/>
    <property type="project" value="UniProtKB-UniRule"/>
</dbReference>
<feature type="compositionally biased region" description="Low complexity" evidence="11">
    <location>
        <begin position="1724"/>
        <end position="1736"/>
    </location>
</feature>
<keyword evidence="12" id="KW-1133">Transmembrane helix</keyword>
<keyword evidence="2" id="KW-0963">Cytoplasm</keyword>
<keyword evidence="12" id="KW-0812">Transmembrane</keyword>
<dbReference type="SMART" id="SM00129">
    <property type="entry name" value="KISc"/>
    <property type="match status" value="1"/>
</dbReference>
<proteinExistence type="inferred from homology"/>
<dbReference type="InterPro" id="IPR047149">
    <property type="entry name" value="KIF11-like"/>
</dbReference>
<accession>A0A7K6S9A2</accession>
<name>A0A7K6S9A2_9AVES</name>
<evidence type="ECO:0000256" key="3">
    <source>
        <dbReference type="ARBA" id="ARBA00022553"/>
    </source>
</evidence>
<keyword evidence="6 10" id="KW-0175">Coiled coil</keyword>
<dbReference type="Gene3D" id="3.40.850.10">
    <property type="entry name" value="Kinesin motor domain"/>
    <property type="match status" value="2"/>
</dbReference>
<evidence type="ECO:0000256" key="7">
    <source>
        <dbReference type="ARBA" id="ARBA00023175"/>
    </source>
</evidence>
<evidence type="ECO:0000256" key="11">
    <source>
        <dbReference type="SAM" id="MobiDB-lite"/>
    </source>
</evidence>
<dbReference type="GO" id="GO:0005634">
    <property type="term" value="C:nucleus"/>
    <property type="evidence" value="ECO:0007669"/>
    <property type="project" value="TreeGrafter"/>
</dbReference>
<comment type="subcellular location">
    <subcellularLocation>
        <location evidence="1">Cytoplasm</location>
        <location evidence="1">Cytoskeleton</location>
        <location evidence="1">Spindle</location>
    </subcellularLocation>
</comment>
<organism evidence="14 15">
    <name type="scientific">Rhynochetos jubatus</name>
    <name type="common">kagu</name>
    <dbReference type="NCBI Taxonomy" id="54386"/>
    <lineage>
        <taxon>Eukaryota</taxon>
        <taxon>Metazoa</taxon>
        <taxon>Chordata</taxon>
        <taxon>Craniata</taxon>
        <taxon>Vertebrata</taxon>
        <taxon>Euteleostomi</taxon>
        <taxon>Archelosauria</taxon>
        <taxon>Archosauria</taxon>
        <taxon>Dinosauria</taxon>
        <taxon>Saurischia</taxon>
        <taxon>Theropoda</taxon>
        <taxon>Coelurosauria</taxon>
        <taxon>Aves</taxon>
        <taxon>Neognathae</taxon>
        <taxon>Neoaves</taxon>
        <taxon>Phaethontimorphae</taxon>
        <taxon>Eurypygiformes</taxon>
        <taxon>Rhynochetidae</taxon>
        <taxon>Rhynochetos</taxon>
    </lineage>
</organism>
<dbReference type="InterPro" id="IPR036961">
    <property type="entry name" value="Kinesin_motor_dom_sf"/>
</dbReference>
<dbReference type="CDD" id="cd21786">
    <property type="entry name" value="RBD_KIF20B"/>
    <property type="match status" value="1"/>
</dbReference>
<dbReference type="PANTHER" id="PTHR47970">
    <property type="entry name" value="KINESIN-LIKE PROTEIN KIF11"/>
    <property type="match status" value="1"/>
</dbReference>
<evidence type="ECO:0000256" key="2">
    <source>
        <dbReference type="ARBA" id="ARBA00022490"/>
    </source>
</evidence>
<dbReference type="InterPro" id="IPR001752">
    <property type="entry name" value="Kinesin_motor_dom"/>
</dbReference>
<feature type="coiled-coil region" evidence="10">
    <location>
        <begin position="817"/>
        <end position="921"/>
    </location>
</feature>
<feature type="region of interest" description="Disordered" evidence="11">
    <location>
        <begin position="1650"/>
        <end position="1670"/>
    </location>
</feature>
<dbReference type="Proteomes" id="UP000570016">
    <property type="component" value="Unassembled WGS sequence"/>
</dbReference>
<dbReference type="GO" id="GO:0072686">
    <property type="term" value="C:mitotic spindle"/>
    <property type="evidence" value="ECO:0007669"/>
    <property type="project" value="TreeGrafter"/>
</dbReference>
<dbReference type="EMBL" id="VZRY01005316">
    <property type="protein sequence ID" value="NWW94304.1"/>
    <property type="molecule type" value="Genomic_DNA"/>
</dbReference>
<dbReference type="GO" id="GO:0008574">
    <property type="term" value="F:plus-end-directed microtubule motor activity"/>
    <property type="evidence" value="ECO:0007669"/>
    <property type="project" value="TreeGrafter"/>
</dbReference>
<evidence type="ECO:0000256" key="4">
    <source>
        <dbReference type="ARBA" id="ARBA00022741"/>
    </source>
</evidence>
<evidence type="ECO:0000256" key="6">
    <source>
        <dbReference type="ARBA" id="ARBA00023054"/>
    </source>
</evidence>
<evidence type="ECO:0000256" key="10">
    <source>
        <dbReference type="SAM" id="Coils"/>
    </source>
</evidence>
<dbReference type="Pfam" id="PF00225">
    <property type="entry name" value="Kinesin"/>
    <property type="match status" value="1"/>
</dbReference>
<protein>
    <submittedName>
        <fullName evidence="14">KI20B protein</fullName>
    </submittedName>
</protein>
<dbReference type="PRINTS" id="PR00380">
    <property type="entry name" value="KINESINHEAVY"/>
</dbReference>
<evidence type="ECO:0000256" key="9">
    <source>
        <dbReference type="PROSITE-ProRule" id="PRU00283"/>
    </source>
</evidence>
<dbReference type="GO" id="GO:0007018">
    <property type="term" value="P:microtubule-based movement"/>
    <property type="evidence" value="ECO:0007669"/>
    <property type="project" value="InterPro"/>
</dbReference>
<feature type="coiled-coil region" evidence="10">
    <location>
        <begin position="1004"/>
        <end position="1302"/>
    </location>
</feature>
<dbReference type="GO" id="GO:0090307">
    <property type="term" value="P:mitotic spindle assembly"/>
    <property type="evidence" value="ECO:0007669"/>
    <property type="project" value="TreeGrafter"/>
</dbReference>
<feature type="non-terminal residue" evidence="14">
    <location>
        <position position="1"/>
    </location>
</feature>
<evidence type="ECO:0000259" key="13">
    <source>
        <dbReference type="PROSITE" id="PS50067"/>
    </source>
</evidence>
<evidence type="ECO:0000256" key="5">
    <source>
        <dbReference type="ARBA" id="ARBA00022840"/>
    </source>
</evidence>
<feature type="region of interest" description="Disordered" evidence="11">
    <location>
        <begin position="1355"/>
        <end position="1374"/>
    </location>
</feature>
<dbReference type="PANTHER" id="PTHR47970:SF29">
    <property type="entry name" value="KINESIN FAMILY MEMBER 20B"/>
    <property type="match status" value="1"/>
</dbReference>
<feature type="transmembrane region" description="Helical" evidence="12">
    <location>
        <begin position="269"/>
        <end position="290"/>
    </location>
</feature>
<feature type="domain" description="Kinesin motor" evidence="13">
    <location>
        <begin position="56"/>
        <end position="478"/>
    </location>
</feature>
<dbReference type="InterPro" id="IPR027417">
    <property type="entry name" value="P-loop_NTPase"/>
</dbReference>
<comment type="similarity">
    <text evidence="9">Belongs to the TRAFAC class myosin-kinesin ATPase superfamily. Kinesin family.</text>
</comment>
<reference evidence="14 15" key="1">
    <citation type="submission" date="2019-09" db="EMBL/GenBank/DDBJ databases">
        <title>Bird 10,000 Genomes (B10K) Project - Family phase.</title>
        <authorList>
            <person name="Zhang G."/>
        </authorList>
    </citation>
    <scope>NUCLEOTIDE SEQUENCE [LARGE SCALE GENOMIC DNA]</scope>
    <source>
        <strain evidence="14">B10K-DU-029-58</strain>
        <tissue evidence="14">Muscle</tissue>
    </source>
</reference>
<feature type="compositionally biased region" description="Basic and acidic residues" evidence="11">
    <location>
        <begin position="1738"/>
        <end position="1748"/>
    </location>
</feature>
<keyword evidence="3" id="KW-0597">Phosphoprotein</keyword>
<dbReference type="GO" id="GO:0051231">
    <property type="term" value="P:spindle elongation"/>
    <property type="evidence" value="ECO:0007669"/>
    <property type="project" value="TreeGrafter"/>
</dbReference>
<keyword evidence="12" id="KW-0472">Membrane</keyword>
<gene>
    <name evidence="14" type="primary">Kif20b</name>
    <name evidence="14" type="ORF">RHYJUB_R03097</name>
</gene>
<keyword evidence="4 9" id="KW-0547">Nucleotide-binding</keyword>